<evidence type="ECO:0008006" key="4">
    <source>
        <dbReference type="Google" id="ProtNLM"/>
    </source>
</evidence>
<keyword evidence="1" id="KW-0812">Transmembrane</keyword>
<keyword evidence="3" id="KW-1185">Reference proteome</keyword>
<dbReference type="EMBL" id="WHUG01000002">
    <property type="protein sequence ID" value="MQA37840.1"/>
    <property type="molecule type" value="Genomic_DNA"/>
</dbReference>
<evidence type="ECO:0000256" key="1">
    <source>
        <dbReference type="SAM" id="Phobius"/>
    </source>
</evidence>
<proteinExistence type="predicted"/>
<keyword evidence="1" id="KW-0472">Membrane</keyword>
<dbReference type="AlphaFoldDB" id="A0A6A7MYN2"/>
<sequence>MQPTDPALAFWLPICSLIVAALAIVVAPFVSWQVAKRQAKTSLIVAQKQVIAPMRQKWIDSLRDRVAEFLSTAHWYYVAGGDQVIPSPDDEDKFEEHESLQIQQVDRKMVFMLNQIDMMLNPKEADHIALMDALNRVRRGCFQQNEPGRRHIFVPDLVDEARGLCKTVLKREWDRLKKET</sequence>
<organism evidence="2 3">
    <name type="scientific">Rugamonas aquatica</name>
    <dbReference type="NCBI Taxonomy" id="2743357"/>
    <lineage>
        <taxon>Bacteria</taxon>
        <taxon>Pseudomonadati</taxon>
        <taxon>Pseudomonadota</taxon>
        <taxon>Betaproteobacteria</taxon>
        <taxon>Burkholderiales</taxon>
        <taxon>Oxalobacteraceae</taxon>
        <taxon>Telluria group</taxon>
        <taxon>Rugamonas</taxon>
    </lineage>
</organism>
<feature type="transmembrane region" description="Helical" evidence="1">
    <location>
        <begin position="6"/>
        <end position="30"/>
    </location>
</feature>
<evidence type="ECO:0000313" key="2">
    <source>
        <dbReference type="EMBL" id="MQA37840.1"/>
    </source>
</evidence>
<name>A0A6A7MYN2_9BURK</name>
<dbReference type="Proteomes" id="UP000440498">
    <property type="component" value="Unassembled WGS sequence"/>
</dbReference>
<keyword evidence="1" id="KW-1133">Transmembrane helix</keyword>
<gene>
    <name evidence="2" type="ORF">GEV02_06740</name>
</gene>
<dbReference type="RefSeq" id="WP_152837298.1">
    <property type="nucleotide sequence ID" value="NZ_WHUG01000002.1"/>
</dbReference>
<reference evidence="2 3" key="1">
    <citation type="submission" date="2019-10" db="EMBL/GenBank/DDBJ databases">
        <title>Two novel species isolated from a subtropical stream in China.</title>
        <authorList>
            <person name="Lu H."/>
        </authorList>
    </citation>
    <scope>NUCLEOTIDE SEQUENCE [LARGE SCALE GENOMIC DNA]</scope>
    <source>
        <strain evidence="2 3">FT29W</strain>
    </source>
</reference>
<evidence type="ECO:0000313" key="3">
    <source>
        <dbReference type="Proteomes" id="UP000440498"/>
    </source>
</evidence>
<protein>
    <recommendedName>
        <fullName evidence="4">DUF4760 domain-containing protein</fullName>
    </recommendedName>
</protein>
<accession>A0A6A7MYN2</accession>
<comment type="caution">
    <text evidence="2">The sequence shown here is derived from an EMBL/GenBank/DDBJ whole genome shotgun (WGS) entry which is preliminary data.</text>
</comment>